<dbReference type="EMBL" id="BAAAMU010000011">
    <property type="protein sequence ID" value="GAA1623534.1"/>
    <property type="molecule type" value="Genomic_DNA"/>
</dbReference>
<evidence type="ECO:0000313" key="2">
    <source>
        <dbReference type="Proteomes" id="UP001500064"/>
    </source>
</evidence>
<keyword evidence="2" id="KW-1185">Reference proteome</keyword>
<comment type="caution">
    <text evidence="1">The sequence shown here is derived from an EMBL/GenBank/DDBJ whole genome shotgun (WGS) entry which is preliminary data.</text>
</comment>
<name>A0ABN2F0A6_9ACTN</name>
<gene>
    <name evidence="1" type="ORF">GCM10009733_020200</name>
</gene>
<protein>
    <submittedName>
        <fullName evidence="1">Uncharacterized protein</fullName>
    </submittedName>
</protein>
<evidence type="ECO:0000313" key="1">
    <source>
        <dbReference type="EMBL" id="GAA1623534.1"/>
    </source>
</evidence>
<dbReference type="RefSeq" id="WP_346103412.1">
    <property type="nucleotide sequence ID" value="NZ_BAAAMU010000011.1"/>
</dbReference>
<sequence length="275" mass="31812">MPRNAYTIDQAQPVLTLAVEQMTTAIQVAHPQPDCLPLPNLRVPTSVADLEQHLQYLAENLWTNQGSHRHPGWIKARQCTHREHTAEEVVLDIYELIVKWYQTLCDLRHYLLADGFTARNNWRWLANPRDFHGQYVMYLDKVMLHEVPAPAPRELSLEEVTAEAERYHKHAVELGWETFGGLDSFGSHGKRPFMALTVHPASREDPYRRRGLTLAFRFYCDGTREVRTFQYGVLPKPISWDRAHDILHDPSLHSDPSPLKPRAFSCQFNTTRDLA</sequence>
<organism evidence="1 2">
    <name type="scientific">Nonomuraea maheshkhaliensis</name>
    <dbReference type="NCBI Taxonomy" id="419590"/>
    <lineage>
        <taxon>Bacteria</taxon>
        <taxon>Bacillati</taxon>
        <taxon>Actinomycetota</taxon>
        <taxon>Actinomycetes</taxon>
        <taxon>Streptosporangiales</taxon>
        <taxon>Streptosporangiaceae</taxon>
        <taxon>Nonomuraea</taxon>
    </lineage>
</organism>
<proteinExistence type="predicted"/>
<reference evidence="1 2" key="1">
    <citation type="journal article" date="2019" name="Int. J. Syst. Evol. Microbiol.">
        <title>The Global Catalogue of Microorganisms (GCM) 10K type strain sequencing project: providing services to taxonomists for standard genome sequencing and annotation.</title>
        <authorList>
            <consortium name="The Broad Institute Genomics Platform"/>
            <consortium name="The Broad Institute Genome Sequencing Center for Infectious Disease"/>
            <person name="Wu L."/>
            <person name="Ma J."/>
        </authorList>
    </citation>
    <scope>NUCLEOTIDE SEQUENCE [LARGE SCALE GENOMIC DNA]</scope>
    <source>
        <strain evidence="1 2">JCM 13929</strain>
    </source>
</reference>
<dbReference type="Proteomes" id="UP001500064">
    <property type="component" value="Unassembled WGS sequence"/>
</dbReference>
<accession>A0ABN2F0A6</accession>